<reference evidence="13 14" key="1">
    <citation type="submission" date="2018-06" db="EMBL/GenBank/DDBJ databases">
        <title>Genomic Encyclopedia of Type Strains, Phase IV (KMG-IV): sequencing the most valuable type-strain genomes for metagenomic binning, comparative biology and taxonomic classification.</title>
        <authorList>
            <person name="Goeker M."/>
        </authorList>
    </citation>
    <scope>NUCLEOTIDE SEQUENCE [LARGE SCALE GENOMIC DNA]</scope>
    <source>
        <strain evidence="13 14">DSM 22112</strain>
    </source>
</reference>
<feature type="binding site" evidence="9">
    <location>
        <position position="218"/>
    </location>
    <ligand>
        <name>Mn(2+)</name>
        <dbReference type="ChEBI" id="CHEBI:29035"/>
    </ligand>
</feature>
<dbReference type="Gene3D" id="3.40.50.720">
    <property type="entry name" value="NAD(P)-binding Rossmann-like Domain"/>
    <property type="match status" value="1"/>
</dbReference>
<comment type="caution">
    <text evidence="9">Lacks conserved residue(s) required for the propagation of feature annotation.</text>
</comment>
<feature type="binding site" evidence="9">
    <location>
        <position position="10"/>
    </location>
    <ligand>
        <name>NADPH</name>
        <dbReference type="ChEBI" id="CHEBI:57783"/>
    </ligand>
</feature>
<evidence type="ECO:0000313" key="14">
    <source>
        <dbReference type="Proteomes" id="UP000253490"/>
    </source>
</evidence>
<evidence type="ECO:0000256" key="9">
    <source>
        <dbReference type="HAMAP-Rule" id="MF_00183"/>
    </source>
</evidence>
<dbReference type="Proteomes" id="UP000253490">
    <property type="component" value="Unassembled WGS sequence"/>
</dbReference>
<dbReference type="InterPro" id="IPR013512">
    <property type="entry name" value="DXP_reductoisomerase_N"/>
</dbReference>
<keyword evidence="6 9" id="KW-0464">Manganese</keyword>
<dbReference type="SUPFAM" id="SSF51735">
    <property type="entry name" value="NAD(P)-binding Rossmann-fold domains"/>
    <property type="match status" value="1"/>
</dbReference>
<feature type="binding site" evidence="9">
    <location>
        <position position="149"/>
    </location>
    <ligand>
        <name>1-deoxy-D-xylulose 5-phosphate</name>
        <dbReference type="ChEBI" id="CHEBI:57792"/>
    </ligand>
</feature>
<dbReference type="UniPathway" id="UPA00056">
    <property type="reaction ID" value="UER00092"/>
</dbReference>
<dbReference type="FunFam" id="3.40.50.720:FF:000045">
    <property type="entry name" value="1-deoxy-D-xylulose 5-phosphate reductoisomerase"/>
    <property type="match status" value="1"/>
</dbReference>
<organism evidence="13 14">
    <name type="scientific">Alkalibaculum bacchi</name>
    <dbReference type="NCBI Taxonomy" id="645887"/>
    <lineage>
        <taxon>Bacteria</taxon>
        <taxon>Bacillati</taxon>
        <taxon>Bacillota</taxon>
        <taxon>Clostridia</taxon>
        <taxon>Eubacteriales</taxon>
        <taxon>Eubacteriaceae</taxon>
        <taxon>Alkalibaculum</taxon>
    </lineage>
</organism>
<dbReference type="OrthoDB" id="9806546at2"/>
<feature type="binding site" evidence="9">
    <location>
        <position position="11"/>
    </location>
    <ligand>
        <name>NADPH</name>
        <dbReference type="ChEBI" id="CHEBI:57783"/>
    </ligand>
</feature>
<dbReference type="GO" id="GO:0070402">
    <property type="term" value="F:NADPH binding"/>
    <property type="evidence" value="ECO:0007669"/>
    <property type="project" value="InterPro"/>
</dbReference>
<feature type="domain" description="1-deoxy-D-xylulose 5-phosphate reductoisomerase N-terminal" evidence="10">
    <location>
        <begin position="4"/>
        <end position="129"/>
    </location>
</feature>
<dbReference type="NCBIfam" id="TIGR00243">
    <property type="entry name" value="Dxr"/>
    <property type="match status" value="1"/>
</dbReference>
<feature type="binding site" evidence="9">
    <location>
        <position position="37"/>
    </location>
    <ligand>
        <name>NADPH</name>
        <dbReference type="ChEBI" id="CHEBI:57783"/>
    </ligand>
</feature>
<comment type="pathway">
    <text evidence="1 9">Isoprenoid biosynthesis; isopentenyl diphosphate biosynthesis via DXP pathway; isopentenyl diphosphate from 1-deoxy-D-xylulose 5-phosphate: step 1/6.</text>
</comment>
<dbReference type="SUPFAM" id="SSF69055">
    <property type="entry name" value="1-deoxy-D-xylulose-5-phosphate reductoisomerase, C-terminal domain"/>
    <property type="match status" value="1"/>
</dbReference>
<dbReference type="AlphaFoldDB" id="A0A366I6W0"/>
<keyword evidence="7 9" id="KW-0414">Isoprene biosynthesis</keyword>
<feature type="binding site" evidence="9">
    <location>
        <position position="209"/>
    </location>
    <ligand>
        <name>1-deoxy-D-xylulose 5-phosphate</name>
        <dbReference type="ChEBI" id="CHEBI:57792"/>
    </ligand>
</feature>
<dbReference type="InterPro" id="IPR013644">
    <property type="entry name" value="DXP_reductoisomerase_C"/>
</dbReference>
<evidence type="ECO:0000256" key="8">
    <source>
        <dbReference type="ARBA" id="ARBA00048543"/>
    </source>
</evidence>
<keyword evidence="13" id="KW-0413">Isomerase</keyword>
<feature type="binding site" evidence="9">
    <location>
        <position position="202"/>
    </location>
    <ligand>
        <name>NADPH</name>
        <dbReference type="ChEBI" id="CHEBI:57783"/>
    </ligand>
</feature>
<dbReference type="GO" id="GO:0051484">
    <property type="term" value="P:isopentenyl diphosphate biosynthetic process, methylerythritol 4-phosphate pathway involved in terpenoid biosynthetic process"/>
    <property type="evidence" value="ECO:0007669"/>
    <property type="project" value="UniProtKB-ARBA"/>
</dbReference>
<dbReference type="Gene3D" id="1.10.1740.10">
    <property type="match status" value="1"/>
</dbReference>
<dbReference type="PANTHER" id="PTHR30525:SF0">
    <property type="entry name" value="1-DEOXY-D-XYLULOSE 5-PHOSPHATE REDUCTOISOMERASE, CHLOROPLASTIC"/>
    <property type="match status" value="1"/>
</dbReference>
<feature type="binding site" evidence="9">
    <location>
        <position position="173"/>
    </location>
    <ligand>
        <name>1-deoxy-D-xylulose 5-phosphate</name>
        <dbReference type="ChEBI" id="CHEBI:57792"/>
    </ligand>
</feature>
<keyword evidence="4 9" id="KW-0521">NADP</keyword>
<feature type="binding site" evidence="9">
    <location>
        <position position="147"/>
    </location>
    <ligand>
        <name>Mn(2+)</name>
        <dbReference type="ChEBI" id="CHEBI:29035"/>
    </ligand>
</feature>
<evidence type="ECO:0000256" key="5">
    <source>
        <dbReference type="ARBA" id="ARBA00023002"/>
    </source>
</evidence>
<evidence type="ECO:0000256" key="1">
    <source>
        <dbReference type="ARBA" id="ARBA00005094"/>
    </source>
</evidence>
<gene>
    <name evidence="9" type="primary">dxr</name>
    <name evidence="13" type="ORF">DES36_10880</name>
</gene>
<feature type="binding site" evidence="9">
    <location>
        <position position="214"/>
    </location>
    <ligand>
        <name>1-deoxy-D-xylulose 5-phosphate</name>
        <dbReference type="ChEBI" id="CHEBI:57792"/>
    </ligand>
</feature>
<comment type="cofactor">
    <cofactor evidence="9">
        <name>Mg(2+)</name>
        <dbReference type="ChEBI" id="CHEBI:18420"/>
    </cofactor>
    <cofactor evidence="9">
        <name>Mn(2+)</name>
        <dbReference type="ChEBI" id="CHEBI:29035"/>
    </cofactor>
</comment>
<feature type="binding site" evidence="9">
    <location>
        <position position="148"/>
    </location>
    <ligand>
        <name>1-deoxy-D-xylulose 5-phosphate</name>
        <dbReference type="ChEBI" id="CHEBI:57792"/>
    </ligand>
</feature>
<evidence type="ECO:0000256" key="3">
    <source>
        <dbReference type="ARBA" id="ARBA00022723"/>
    </source>
</evidence>
<feature type="binding site" evidence="9">
    <location>
        <position position="121"/>
    </location>
    <ligand>
        <name>NADPH</name>
        <dbReference type="ChEBI" id="CHEBI:57783"/>
    </ligand>
</feature>
<evidence type="ECO:0000313" key="13">
    <source>
        <dbReference type="EMBL" id="RBP64457.1"/>
    </source>
</evidence>
<feature type="binding site" evidence="9">
    <location>
        <position position="13"/>
    </location>
    <ligand>
        <name>NADPH</name>
        <dbReference type="ChEBI" id="CHEBI:57783"/>
    </ligand>
</feature>
<keyword evidence="14" id="KW-1185">Reference proteome</keyword>
<feature type="binding site" evidence="9">
    <location>
        <position position="196"/>
    </location>
    <ligand>
        <name>1-deoxy-D-xylulose 5-phosphate</name>
        <dbReference type="ChEBI" id="CHEBI:57792"/>
    </ligand>
</feature>
<dbReference type="NCBIfam" id="NF009114">
    <property type="entry name" value="PRK12464.1"/>
    <property type="match status" value="1"/>
</dbReference>
<dbReference type="Pfam" id="PF02670">
    <property type="entry name" value="DXP_reductoisom"/>
    <property type="match status" value="1"/>
</dbReference>
<comment type="caution">
    <text evidence="13">The sequence shown here is derived from an EMBL/GenBank/DDBJ whole genome shotgun (WGS) entry which is preliminary data.</text>
</comment>
<dbReference type="PANTHER" id="PTHR30525">
    <property type="entry name" value="1-DEOXY-D-XYLULOSE 5-PHOSPHATE REDUCTOISOMERASE"/>
    <property type="match status" value="1"/>
</dbReference>
<dbReference type="SUPFAM" id="SSF55347">
    <property type="entry name" value="Glyceraldehyde-3-phosphate dehydrogenase-like, C-terminal domain"/>
    <property type="match status" value="1"/>
</dbReference>
<dbReference type="RefSeq" id="WP_113920606.1">
    <property type="nucleotide sequence ID" value="NZ_QNRX01000008.1"/>
</dbReference>
<evidence type="ECO:0000256" key="2">
    <source>
        <dbReference type="ARBA" id="ARBA00006825"/>
    </source>
</evidence>
<keyword evidence="9" id="KW-0460">Magnesium</keyword>
<comment type="function">
    <text evidence="9">Catalyzes the NADPH-dependent rearrangement and reduction of 1-deoxy-D-xylulose-5-phosphate (DXP) to 2-C-methyl-D-erythritol 4-phosphate (MEP).</text>
</comment>
<accession>A0A366I6W0</accession>
<feature type="binding site" evidence="9">
    <location>
        <position position="38"/>
    </location>
    <ligand>
        <name>NADPH</name>
        <dbReference type="ChEBI" id="CHEBI:57783"/>
    </ligand>
</feature>
<name>A0A366I6W0_9FIRM</name>
<evidence type="ECO:0000259" key="10">
    <source>
        <dbReference type="Pfam" id="PF02670"/>
    </source>
</evidence>
<feature type="domain" description="1-deoxy-D-xylulose 5-phosphate reductoisomerase C-terminal" evidence="11">
    <location>
        <begin position="143"/>
        <end position="226"/>
    </location>
</feature>
<dbReference type="InterPro" id="IPR026877">
    <property type="entry name" value="DXPR_C"/>
</dbReference>
<evidence type="ECO:0000259" key="12">
    <source>
        <dbReference type="Pfam" id="PF13288"/>
    </source>
</evidence>
<feature type="binding site" evidence="9">
    <location>
        <position position="122"/>
    </location>
    <ligand>
        <name>1-deoxy-D-xylulose 5-phosphate</name>
        <dbReference type="ChEBI" id="CHEBI:57792"/>
    </ligand>
</feature>
<comment type="similarity">
    <text evidence="2 9">Belongs to the DXR family.</text>
</comment>
<dbReference type="InterPro" id="IPR003821">
    <property type="entry name" value="DXP_reductoisomerase"/>
</dbReference>
<dbReference type="EMBL" id="QNRX01000008">
    <property type="protein sequence ID" value="RBP64457.1"/>
    <property type="molecule type" value="Genomic_DNA"/>
</dbReference>
<dbReference type="InterPro" id="IPR036169">
    <property type="entry name" value="DXPR_C_sf"/>
</dbReference>
<dbReference type="Pfam" id="PF13288">
    <property type="entry name" value="DXPR_C"/>
    <property type="match status" value="1"/>
</dbReference>
<feature type="binding site" evidence="9">
    <location>
        <position position="149"/>
    </location>
    <ligand>
        <name>Mn(2+)</name>
        <dbReference type="ChEBI" id="CHEBI:29035"/>
    </ligand>
</feature>
<dbReference type="GO" id="GO:0030145">
    <property type="term" value="F:manganese ion binding"/>
    <property type="evidence" value="ECO:0007669"/>
    <property type="project" value="TreeGrafter"/>
</dbReference>
<dbReference type="GO" id="GO:0016853">
    <property type="term" value="F:isomerase activity"/>
    <property type="evidence" value="ECO:0007669"/>
    <property type="project" value="UniProtKB-KW"/>
</dbReference>
<evidence type="ECO:0000256" key="4">
    <source>
        <dbReference type="ARBA" id="ARBA00022857"/>
    </source>
</evidence>
<evidence type="ECO:0000256" key="6">
    <source>
        <dbReference type="ARBA" id="ARBA00023211"/>
    </source>
</evidence>
<sequence length="380" mass="41958">MKYVSILGSTGSIGTQTLDIAKENPDKIKIVGLSSNRNIDLLEQQISIFKPSMVAVMNEEKASELRKRIGNSTEVVSGIEGLCAVASLSEANIILTAVTGMIGLEPTLRAIERGKDIALANKETLVAGGHLVMAKAKEKGIKIYPVDSEHSAIFQCLMGNDRKDLHKIILTASGGPFRGYSLENLKDVTLEKALKHPNWSMGRKITIDSATLMNKGFEVIEAKWLFDLNKEQIEVVVHPQSIVHSLVEFKDHSTIAQMGYPDMKVPIQLALFYPNRIENSIESLNLAQIGTLTFEKPDINVFRCLGLSYESIKIGGSMPTVLNAANEIAVDAFLNRKIHFTEIPQILEKIMNEHNIIQNPDLDSVLEVDRWARAKASSKI</sequence>
<proteinExistence type="inferred from homology"/>
<dbReference type="EC" id="1.1.1.267" evidence="9"/>
<keyword evidence="5 9" id="KW-0560">Oxidoreductase</keyword>
<dbReference type="Pfam" id="PF08436">
    <property type="entry name" value="DXP_redisom_C"/>
    <property type="match status" value="1"/>
</dbReference>
<dbReference type="HAMAP" id="MF_00183">
    <property type="entry name" value="DXP_reductoisom"/>
    <property type="match status" value="1"/>
</dbReference>
<feature type="binding site" evidence="9">
    <location>
        <position position="123"/>
    </location>
    <ligand>
        <name>NADPH</name>
        <dbReference type="ChEBI" id="CHEBI:57783"/>
    </ligand>
</feature>
<keyword evidence="3 9" id="KW-0479">Metal-binding</keyword>
<feature type="binding site" evidence="9">
    <location>
        <position position="215"/>
    </location>
    <ligand>
        <name>1-deoxy-D-xylulose 5-phosphate</name>
        <dbReference type="ChEBI" id="CHEBI:57792"/>
    </ligand>
</feature>
<comment type="catalytic activity">
    <reaction evidence="8">
        <text>2-C-methyl-D-erythritol 4-phosphate + NADP(+) = 1-deoxy-D-xylulose 5-phosphate + NADPH + H(+)</text>
        <dbReference type="Rhea" id="RHEA:13717"/>
        <dbReference type="ChEBI" id="CHEBI:15378"/>
        <dbReference type="ChEBI" id="CHEBI:57783"/>
        <dbReference type="ChEBI" id="CHEBI:57792"/>
        <dbReference type="ChEBI" id="CHEBI:58262"/>
        <dbReference type="ChEBI" id="CHEBI:58349"/>
        <dbReference type="EC" id="1.1.1.267"/>
    </reaction>
    <physiologicalReaction direction="right-to-left" evidence="8">
        <dbReference type="Rhea" id="RHEA:13719"/>
    </physiologicalReaction>
</comment>
<dbReference type="PIRSF" id="PIRSF006205">
    <property type="entry name" value="Dxp_reductismrs"/>
    <property type="match status" value="1"/>
</dbReference>
<dbReference type="InterPro" id="IPR036291">
    <property type="entry name" value="NAD(P)-bd_dom_sf"/>
</dbReference>
<evidence type="ECO:0000256" key="7">
    <source>
        <dbReference type="ARBA" id="ARBA00023229"/>
    </source>
</evidence>
<feature type="binding site" evidence="9">
    <location>
        <position position="12"/>
    </location>
    <ligand>
        <name>NADPH</name>
        <dbReference type="ChEBI" id="CHEBI:57783"/>
    </ligand>
</feature>
<feature type="domain" description="DXP reductoisomerase C-terminal" evidence="12">
    <location>
        <begin position="258"/>
        <end position="374"/>
    </location>
</feature>
<evidence type="ECO:0000259" key="11">
    <source>
        <dbReference type="Pfam" id="PF08436"/>
    </source>
</evidence>
<protein>
    <recommendedName>
        <fullName evidence="9">1-deoxy-D-xylulose 5-phosphate reductoisomerase</fullName>
        <shortName evidence="9">DXP reductoisomerase</shortName>
        <ecNumber evidence="9">1.1.1.267</ecNumber>
    </recommendedName>
    <alternativeName>
        <fullName evidence="9">1-deoxyxylulose-5-phosphate reductoisomerase</fullName>
    </alternativeName>
    <alternativeName>
        <fullName evidence="9">2-C-methyl-D-erythritol 4-phosphate synthase</fullName>
    </alternativeName>
</protein>
<feature type="binding site" evidence="9">
    <location>
        <position position="218"/>
    </location>
    <ligand>
        <name>1-deoxy-D-xylulose 5-phosphate</name>
        <dbReference type="ChEBI" id="CHEBI:57792"/>
    </ligand>
</feature>
<dbReference type="GO" id="GO:0030604">
    <property type="term" value="F:1-deoxy-D-xylulose-5-phosphate reductoisomerase activity"/>
    <property type="evidence" value="ECO:0007669"/>
    <property type="project" value="UniProtKB-UniRule"/>
</dbReference>